<protein>
    <recommendedName>
        <fullName evidence="7">Cuticle protein 16.8-like</fullName>
    </recommendedName>
</protein>
<name>A0A1V9WYI6_9ACAR</name>
<evidence type="ECO:0000256" key="2">
    <source>
        <dbReference type="PROSITE-ProRule" id="PRU00497"/>
    </source>
</evidence>
<keyword evidence="1 2" id="KW-0193">Cuticle</keyword>
<evidence type="ECO:0000256" key="4">
    <source>
        <dbReference type="SAM" id="SignalP"/>
    </source>
</evidence>
<feature type="compositionally biased region" description="Basic and acidic residues" evidence="3">
    <location>
        <begin position="81"/>
        <end position="98"/>
    </location>
</feature>
<evidence type="ECO:0000313" key="6">
    <source>
        <dbReference type="Proteomes" id="UP000192247"/>
    </source>
</evidence>
<feature type="chain" id="PRO_5013048594" description="Cuticle protein 16.8-like" evidence="4">
    <location>
        <begin position="18"/>
        <end position="382"/>
    </location>
</feature>
<comment type="caution">
    <text evidence="5">The sequence shown here is derived from an EMBL/GenBank/DDBJ whole genome shotgun (WGS) entry which is preliminary data.</text>
</comment>
<feature type="region of interest" description="Disordered" evidence="3">
    <location>
        <begin position="282"/>
        <end position="304"/>
    </location>
</feature>
<keyword evidence="6" id="KW-1185">Reference proteome</keyword>
<dbReference type="OrthoDB" id="6515429at2759"/>
<keyword evidence="4" id="KW-0732">Signal</keyword>
<dbReference type="InterPro" id="IPR000618">
    <property type="entry name" value="Insect_cuticle"/>
</dbReference>
<dbReference type="EMBL" id="MNPL01033481">
    <property type="protein sequence ID" value="OQR66166.1"/>
    <property type="molecule type" value="Genomic_DNA"/>
</dbReference>
<accession>A0A1V9WYI6</accession>
<evidence type="ECO:0000256" key="1">
    <source>
        <dbReference type="ARBA" id="ARBA00022460"/>
    </source>
</evidence>
<dbReference type="GO" id="GO:0062129">
    <property type="term" value="C:chitin-based extracellular matrix"/>
    <property type="evidence" value="ECO:0007669"/>
    <property type="project" value="TreeGrafter"/>
</dbReference>
<sequence length="382" mass="41963">MLSKVTYVLCAVAAVSGSLHHGDEAGHHEAPLVLQSAALDKEVQPITVHEPHYQHGHHDHHSHHGHQAFHAHHHGHQAHQTHYDHRDHHGHHGHDEHGGHNCYQRYKFGYKILDKYGNKQAREEEADEHNNRKGYYSFIDHNGLHRKVEYVADKHGFRATVITNEPGTAKQNPAHVKMLANPPMIDQHAAGYGVGHEAHNKHFTHAEFDPKEAAVAEHGEAPLVKEAAVAVAAIDTPVVTAKEAVVSVPHERHVVPAGIVKAAPVSIDQGALHAHVAPQWPTPSVEPLSKAHAHEGQYGNAHSHGYTSVTTKHAHSYAPVTPEHAHVYAHIAGEHFSTKQDGLAGHKSYGLARQASYNFPAATYSVHGYRNGHVTGGYRRAH</sequence>
<dbReference type="PANTHER" id="PTHR10380">
    <property type="entry name" value="CUTICLE PROTEIN"/>
    <property type="match status" value="1"/>
</dbReference>
<dbReference type="AlphaFoldDB" id="A0A1V9WYI6"/>
<dbReference type="InParanoid" id="A0A1V9WYI6"/>
<dbReference type="Proteomes" id="UP000192247">
    <property type="component" value="Unassembled WGS sequence"/>
</dbReference>
<dbReference type="GO" id="GO:0008010">
    <property type="term" value="F:structural constituent of chitin-based larval cuticle"/>
    <property type="evidence" value="ECO:0007669"/>
    <property type="project" value="TreeGrafter"/>
</dbReference>
<dbReference type="InterPro" id="IPR050468">
    <property type="entry name" value="Cuticle_Struct_Prot"/>
</dbReference>
<dbReference type="PROSITE" id="PS00233">
    <property type="entry name" value="CHIT_BIND_RR_1"/>
    <property type="match status" value="1"/>
</dbReference>
<gene>
    <name evidence="5" type="ORF">BIW11_14337</name>
</gene>
<feature type="compositionally biased region" description="Basic residues" evidence="3">
    <location>
        <begin position="54"/>
        <end position="79"/>
    </location>
</feature>
<evidence type="ECO:0008006" key="7">
    <source>
        <dbReference type="Google" id="ProtNLM"/>
    </source>
</evidence>
<evidence type="ECO:0000313" key="5">
    <source>
        <dbReference type="EMBL" id="OQR66166.1"/>
    </source>
</evidence>
<dbReference type="PROSITE" id="PS51155">
    <property type="entry name" value="CHIT_BIND_RR_2"/>
    <property type="match status" value="1"/>
</dbReference>
<dbReference type="PANTHER" id="PTHR10380:SF173">
    <property type="entry name" value="CUTICULAR PROTEIN 47EF, ISOFORM C-RELATED"/>
    <property type="match status" value="1"/>
</dbReference>
<feature type="signal peptide" evidence="4">
    <location>
        <begin position="1"/>
        <end position="17"/>
    </location>
</feature>
<evidence type="ECO:0000256" key="3">
    <source>
        <dbReference type="SAM" id="MobiDB-lite"/>
    </source>
</evidence>
<organism evidence="5 6">
    <name type="scientific">Tropilaelaps mercedesae</name>
    <dbReference type="NCBI Taxonomy" id="418985"/>
    <lineage>
        <taxon>Eukaryota</taxon>
        <taxon>Metazoa</taxon>
        <taxon>Ecdysozoa</taxon>
        <taxon>Arthropoda</taxon>
        <taxon>Chelicerata</taxon>
        <taxon>Arachnida</taxon>
        <taxon>Acari</taxon>
        <taxon>Parasitiformes</taxon>
        <taxon>Mesostigmata</taxon>
        <taxon>Gamasina</taxon>
        <taxon>Dermanyssoidea</taxon>
        <taxon>Laelapidae</taxon>
        <taxon>Tropilaelaps</taxon>
    </lineage>
</organism>
<proteinExistence type="predicted"/>
<dbReference type="InterPro" id="IPR031311">
    <property type="entry name" value="CHIT_BIND_RR_consensus"/>
</dbReference>
<reference evidence="5 6" key="1">
    <citation type="journal article" date="2017" name="Gigascience">
        <title>Draft genome of the honey bee ectoparasitic mite, Tropilaelaps mercedesae, is shaped by the parasitic life history.</title>
        <authorList>
            <person name="Dong X."/>
            <person name="Armstrong S.D."/>
            <person name="Xia D."/>
            <person name="Makepeace B.L."/>
            <person name="Darby A.C."/>
            <person name="Kadowaki T."/>
        </authorList>
    </citation>
    <scope>NUCLEOTIDE SEQUENCE [LARGE SCALE GENOMIC DNA]</scope>
    <source>
        <strain evidence="5">Wuxi-XJTLU</strain>
    </source>
</reference>
<dbReference type="Pfam" id="PF00379">
    <property type="entry name" value="Chitin_bind_4"/>
    <property type="match status" value="1"/>
</dbReference>
<feature type="region of interest" description="Disordered" evidence="3">
    <location>
        <begin position="52"/>
        <end position="98"/>
    </location>
</feature>